<reference evidence="1" key="1">
    <citation type="journal article" date="2016" name="Nat. Genet.">
        <title>A high-quality carrot genome assembly provides new insights into carotenoid accumulation and asterid genome evolution.</title>
        <authorList>
            <person name="Iorizzo M."/>
            <person name="Ellison S."/>
            <person name="Senalik D."/>
            <person name="Zeng P."/>
            <person name="Satapoomin P."/>
            <person name="Huang J."/>
            <person name="Bowman M."/>
            <person name="Iovene M."/>
            <person name="Sanseverino W."/>
            <person name="Cavagnaro P."/>
            <person name="Yildiz M."/>
            <person name="Macko-Podgorni A."/>
            <person name="Moranska E."/>
            <person name="Grzebelus E."/>
            <person name="Grzebelus D."/>
            <person name="Ashrafi H."/>
            <person name="Zheng Z."/>
            <person name="Cheng S."/>
            <person name="Spooner D."/>
            <person name="Van Deynze A."/>
            <person name="Simon P."/>
        </authorList>
    </citation>
    <scope>NUCLEOTIDE SEQUENCE</scope>
    <source>
        <tissue evidence="1">Leaf</tissue>
    </source>
</reference>
<dbReference type="AlphaFoldDB" id="A0A166BQE9"/>
<sequence length="173" mass="20937">MEQQPRKRGQPKLLVTVDVVERRKNSKRLQNAKRGCIQGMCTTKPMFWTRTNSFLFEYPFPVQGHNHKTFNTVRHLFTWSFNICDRWRGFGMHTSYFWKLCNFVYPDSTSMPTPIWFKLCVRILSLVALLTNFILLFLFRREAIAIWVFRRLSKHNWISYWRTFKFGQLSKLK</sequence>
<proteinExistence type="predicted"/>
<evidence type="ECO:0000313" key="1">
    <source>
        <dbReference type="EMBL" id="WOG93715.1"/>
    </source>
</evidence>
<dbReference type="Proteomes" id="UP000077755">
    <property type="component" value="Chromosome 3"/>
</dbReference>
<reference evidence="1" key="2">
    <citation type="submission" date="2022-03" db="EMBL/GenBank/DDBJ databases">
        <title>Draft title - Genomic analysis of global carrot germplasm unveils the trajectory of domestication and the origin of high carotenoid orange carrot.</title>
        <authorList>
            <person name="Iorizzo M."/>
            <person name="Ellison S."/>
            <person name="Senalik D."/>
            <person name="Macko-Podgorni A."/>
            <person name="Grzebelus D."/>
            <person name="Bostan H."/>
            <person name="Rolling W."/>
            <person name="Curaba J."/>
            <person name="Simon P."/>
        </authorList>
    </citation>
    <scope>NUCLEOTIDE SEQUENCE</scope>
    <source>
        <tissue evidence="1">Leaf</tissue>
    </source>
</reference>
<dbReference type="EMBL" id="CP093345">
    <property type="protein sequence ID" value="WOG93715.1"/>
    <property type="molecule type" value="Genomic_DNA"/>
</dbReference>
<name>A0A166BQE9_DAUCS</name>
<organism evidence="1 2">
    <name type="scientific">Daucus carota subsp. sativus</name>
    <name type="common">Carrot</name>
    <dbReference type="NCBI Taxonomy" id="79200"/>
    <lineage>
        <taxon>Eukaryota</taxon>
        <taxon>Viridiplantae</taxon>
        <taxon>Streptophyta</taxon>
        <taxon>Embryophyta</taxon>
        <taxon>Tracheophyta</taxon>
        <taxon>Spermatophyta</taxon>
        <taxon>Magnoliopsida</taxon>
        <taxon>eudicotyledons</taxon>
        <taxon>Gunneridae</taxon>
        <taxon>Pentapetalae</taxon>
        <taxon>asterids</taxon>
        <taxon>campanulids</taxon>
        <taxon>Apiales</taxon>
        <taxon>Apiaceae</taxon>
        <taxon>Apioideae</taxon>
        <taxon>Scandiceae</taxon>
        <taxon>Daucinae</taxon>
        <taxon>Daucus</taxon>
        <taxon>Daucus sect. Daucus</taxon>
    </lineage>
</organism>
<accession>A0A166BQE9</accession>
<protein>
    <submittedName>
        <fullName evidence="1">Uncharacterized protein</fullName>
    </submittedName>
</protein>
<evidence type="ECO:0000313" key="2">
    <source>
        <dbReference type="Proteomes" id="UP000077755"/>
    </source>
</evidence>
<gene>
    <name evidence="1" type="ORF">DCAR_0313002</name>
</gene>
<keyword evidence="2" id="KW-1185">Reference proteome</keyword>
<dbReference type="Gramene" id="KZN02744">
    <property type="protein sequence ID" value="KZN02744"/>
    <property type="gene ID" value="DCAR_011499"/>
</dbReference>